<evidence type="ECO:0000256" key="2">
    <source>
        <dbReference type="ARBA" id="ARBA00022692"/>
    </source>
</evidence>
<feature type="transmembrane region" description="Helical" evidence="5">
    <location>
        <begin position="40"/>
        <end position="67"/>
    </location>
</feature>
<evidence type="ECO:0000256" key="5">
    <source>
        <dbReference type="SAM" id="Phobius"/>
    </source>
</evidence>
<dbReference type="OrthoDB" id="5422338at2"/>
<evidence type="ECO:0000256" key="1">
    <source>
        <dbReference type="ARBA" id="ARBA00004127"/>
    </source>
</evidence>
<keyword evidence="8" id="KW-1185">Reference proteome</keyword>
<dbReference type="SMART" id="SM00752">
    <property type="entry name" value="HTTM"/>
    <property type="match status" value="1"/>
</dbReference>
<evidence type="ECO:0000259" key="6">
    <source>
        <dbReference type="SMART" id="SM00752"/>
    </source>
</evidence>
<evidence type="ECO:0000256" key="3">
    <source>
        <dbReference type="ARBA" id="ARBA00022989"/>
    </source>
</evidence>
<keyword evidence="3 5" id="KW-1133">Transmembrane helix</keyword>
<feature type="transmembrane region" description="Helical" evidence="5">
    <location>
        <begin position="104"/>
        <end position="122"/>
    </location>
</feature>
<feature type="transmembrane region" description="Helical" evidence="5">
    <location>
        <begin position="160"/>
        <end position="178"/>
    </location>
</feature>
<dbReference type="InterPro" id="IPR053934">
    <property type="entry name" value="HTTM_dom"/>
</dbReference>
<dbReference type="Pfam" id="PF05090">
    <property type="entry name" value="HTTM"/>
    <property type="match status" value="1"/>
</dbReference>
<dbReference type="EMBL" id="CP001678">
    <property type="protein sequence ID" value="ACT58331.1"/>
    <property type="molecule type" value="Genomic_DNA"/>
</dbReference>
<protein>
    <submittedName>
        <fullName evidence="7">HTTM domain protein</fullName>
    </submittedName>
</protein>
<dbReference type="InterPro" id="IPR011020">
    <property type="entry name" value="HTTM-like"/>
</dbReference>
<evidence type="ECO:0000313" key="7">
    <source>
        <dbReference type="EMBL" id="ACT58331.1"/>
    </source>
</evidence>
<dbReference type="RefSeq" id="WP_015826481.1">
    <property type="nucleotide sequence ID" value="NC_012982.1"/>
</dbReference>
<proteinExistence type="predicted"/>
<dbReference type="STRING" id="582402.Hbal_0629"/>
<gene>
    <name evidence="7" type="ordered locus">Hbal_0629</name>
</gene>
<dbReference type="HOGENOM" id="CLU_083890_0_0_5"/>
<feature type="domain" description="HTTM-like" evidence="6">
    <location>
        <begin position="1"/>
        <end position="223"/>
    </location>
</feature>
<sequence length="226" mass="26189">MSLELALRWTEILLGFAFVQQSLEHLKSHQNDRILFGLRLIFSVILMVGLQSQWVLLALVVISMLMLQRFQGPYNGGSDRMGLLILFCLTLAHFMPTLQLKELAFGYLGIQLVLSYFMAGWVKVVNPEWRRGQALQDVFAFSAYPVSLSLRGWAQRPQNLFYMSWAVMLFELVFPLTLLTQYSLYMGLGIAAAFHFSNACLFGLNRFFWVWIAAYPSIIWFQERFF</sequence>
<reference evidence="8" key="1">
    <citation type="journal article" date="2011" name="J. Bacteriol.">
        <title>Genome sequences of eight morphologically diverse alphaproteobacteria.</title>
        <authorList>
            <consortium name="US DOE Joint Genome Institute"/>
            <person name="Brown P.J."/>
            <person name="Kysela D.T."/>
            <person name="Buechlein A."/>
            <person name="Hemmerich C."/>
            <person name="Brun Y.V."/>
        </authorList>
    </citation>
    <scope>NUCLEOTIDE SEQUENCE [LARGE SCALE GENOMIC DNA]</scope>
    <source>
        <strain evidence="8">ATCC 49814 / DSM 5838 / IFAM 1418</strain>
    </source>
</reference>
<keyword evidence="4 5" id="KW-0472">Membrane</keyword>
<dbReference type="GO" id="GO:0012505">
    <property type="term" value="C:endomembrane system"/>
    <property type="evidence" value="ECO:0007669"/>
    <property type="project" value="UniProtKB-SubCell"/>
</dbReference>
<keyword evidence="2 5" id="KW-0812">Transmembrane</keyword>
<comment type="subcellular location">
    <subcellularLocation>
        <location evidence="1">Endomembrane system</location>
        <topology evidence="1">Multi-pass membrane protein</topology>
    </subcellularLocation>
</comment>
<evidence type="ECO:0000256" key="4">
    <source>
        <dbReference type="ARBA" id="ARBA00023136"/>
    </source>
</evidence>
<dbReference type="KEGG" id="hba:Hbal_0629"/>
<dbReference type="Proteomes" id="UP000002745">
    <property type="component" value="Chromosome"/>
</dbReference>
<feature type="transmembrane region" description="Helical" evidence="5">
    <location>
        <begin position="79"/>
        <end position="98"/>
    </location>
</feature>
<dbReference type="eggNOG" id="COG0400">
    <property type="taxonomic scope" value="Bacteria"/>
</dbReference>
<accession>C6XNS8</accession>
<name>C6XNS8_HIRBI</name>
<organism evidence="7 8">
    <name type="scientific">Hirschia baltica (strain ATCC 49814 / DSM 5838 / IFAM 1418)</name>
    <dbReference type="NCBI Taxonomy" id="582402"/>
    <lineage>
        <taxon>Bacteria</taxon>
        <taxon>Pseudomonadati</taxon>
        <taxon>Pseudomonadota</taxon>
        <taxon>Alphaproteobacteria</taxon>
        <taxon>Hyphomonadales</taxon>
        <taxon>Hyphomonadaceae</taxon>
        <taxon>Hirschia</taxon>
    </lineage>
</organism>
<dbReference type="AlphaFoldDB" id="C6XNS8"/>
<evidence type="ECO:0000313" key="8">
    <source>
        <dbReference type="Proteomes" id="UP000002745"/>
    </source>
</evidence>